<organism evidence="2 3">
    <name type="scientific">Jatrophihabitans endophyticus</name>
    <dbReference type="NCBI Taxonomy" id="1206085"/>
    <lineage>
        <taxon>Bacteria</taxon>
        <taxon>Bacillati</taxon>
        <taxon>Actinomycetota</taxon>
        <taxon>Actinomycetes</taxon>
        <taxon>Jatrophihabitantales</taxon>
        <taxon>Jatrophihabitantaceae</taxon>
        <taxon>Jatrophihabitans</taxon>
    </lineage>
</organism>
<name>A0A1M5HWA6_9ACTN</name>
<gene>
    <name evidence="2" type="ORF">SAMN05443575_1660</name>
</gene>
<feature type="compositionally biased region" description="Basic and acidic residues" evidence="1">
    <location>
        <begin position="64"/>
        <end position="87"/>
    </location>
</feature>
<dbReference type="InterPro" id="IPR007922">
    <property type="entry name" value="DciA-like"/>
</dbReference>
<sequence length="225" mass="23571">MDDEPDAAAGAPQDETRVTPPGEPAQDGPAEIGPAGTDPAGTDPAGTDPAETDLARAALAGARETARGRPARRYDRDTRNRIRRDNLAGRNGSRNTGGYSGPGHDPARDPQRVGQLLGGLVDDQGWERPLAEARVFADWSTLVGEDVAAHATPQTLTAGELRIAAESTAWATQLRLLAATLLARLVAELGPDVVTKLIITGPVAPSWRHGGRSVRGARGPRDTYG</sequence>
<evidence type="ECO:0000256" key="1">
    <source>
        <dbReference type="SAM" id="MobiDB-lite"/>
    </source>
</evidence>
<reference evidence="2 3" key="1">
    <citation type="submission" date="2016-11" db="EMBL/GenBank/DDBJ databases">
        <authorList>
            <person name="Jaros S."/>
            <person name="Januszkiewicz K."/>
            <person name="Wedrychowicz H."/>
        </authorList>
    </citation>
    <scope>NUCLEOTIDE SEQUENCE [LARGE SCALE GENOMIC DNA]</scope>
    <source>
        <strain evidence="2 3">DSM 45627</strain>
    </source>
</reference>
<accession>A0A1M5HWA6</accession>
<feature type="region of interest" description="Disordered" evidence="1">
    <location>
        <begin position="1"/>
        <end position="111"/>
    </location>
</feature>
<dbReference type="AlphaFoldDB" id="A0A1M5HWA6"/>
<evidence type="ECO:0008006" key="4">
    <source>
        <dbReference type="Google" id="ProtNLM"/>
    </source>
</evidence>
<dbReference type="PANTHER" id="PTHR36456">
    <property type="entry name" value="UPF0232 PROTEIN SCO3875"/>
    <property type="match status" value="1"/>
</dbReference>
<dbReference type="Proteomes" id="UP000186132">
    <property type="component" value="Unassembled WGS sequence"/>
</dbReference>
<keyword evidence="3" id="KW-1185">Reference proteome</keyword>
<dbReference type="Pfam" id="PF05258">
    <property type="entry name" value="DciA"/>
    <property type="match status" value="1"/>
</dbReference>
<dbReference type="STRING" id="1206085.SAMN05443575_1660"/>
<dbReference type="EMBL" id="FQVU01000002">
    <property type="protein sequence ID" value="SHG20241.1"/>
    <property type="molecule type" value="Genomic_DNA"/>
</dbReference>
<dbReference type="PANTHER" id="PTHR36456:SF1">
    <property type="entry name" value="UPF0232 PROTEIN SCO3875"/>
    <property type="match status" value="1"/>
</dbReference>
<evidence type="ECO:0000313" key="2">
    <source>
        <dbReference type="EMBL" id="SHG20241.1"/>
    </source>
</evidence>
<dbReference type="RefSeq" id="WP_073388471.1">
    <property type="nucleotide sequence ID" value="NZ_FQVU01000002.1"/>
</dbReference>
<protein>
    <recommendedName>
        <fullName evidence="4">DUF721 domain-containing protein</fullName>
    </recommendedName>
</protein>
<proteinExistence type="predicted"/>
<evidence type="ECO:0000313" key="3">
    <source>
        <dbReference type="Proteomes" id="UP000186132"/>
    </source>
</evidence>